<protein>
    <submittedName>
        <fullName evidence="2">Uncharacterized protein</fullName>
    </submittedName>
</protein>
<sequence length="168" mass="17546">MPFLAYFLLLASTSFIAGGIVHLGLGENTTYYLALAFVGVVFFTLGNYLQEFVLRKNARSLNLAAFLLVSFVLSVGLGMITGGVQHFLDNPAYSTVLIPTGVVLAVGAYAWREGLRPGGQYRNMMLGTVSFAVLLFGGLSGLSAVLGGEGGHAHGAAPAAEPEGGDHH</sequence>
<proteinExistence type="predicted"/>
<accession>L0A225</accession>
<evidence type="ECO:0000313" key="3">
    <source>
        <dbReference type="Proteomes" id="UP000010467"/>
    </source>
</evidence>
<evidence type="ECO:0000256" key="1">
    <source>
        <dbReference type="SAM" id="Phobius"/>
    </source>
</evidence>
<dbReference type="EMBL" id="CP003382">
    <property type="protein sequence ID" value="AFZ67217.1"/>
    <property type="molecule type" value="Genomic_DNA"/>
</dbReference>
<organism evidence="2 3">
    <name type="scientific">Deinococcus peraridilitoris (strain DSM 19664 / LMG 22246 / CIP 109416 / KR-200)</name>
    <dbReference type="NCBI Taxonomy" id="937777"/>
    <lineage>
        <taxon>Bacteria</taxon>
        <taxon>Thermotogati</taxon>
        <taxon>Deinococcota</taxon>
        <taxon>Deinococci</taxon>
        <taxon>Deinococcales</taxon>
        <taxon>Deinococcaceae</taxon>
        <taxon>Deinococcus</taxon>
    </lineage>
</organism>
<keyword evidence="1" id="KW-1133">Transmembrane helix</keyword>
<keyword evidence="3" id="KW-1185">Reference proteome</keyword>
<dbReference type="KEGG" id="dpd:Deipe_1690"/>
<dbReference type="Proteomes" id="UP000010467">
    <property type="component" value="Chromosome"/>
</dbReference>
<dbReference type="AlphaFoldDB" id="L0A225"/>
<feature type="transmembrane region" description="Helical" evidence="1">
    <location>
        <begin position="29"/>
        <end position="49"/>
    </location>
</feature>
<dbReference type="HOGENOM" id="CLU_086676_1_0_0"/>
<gene>
    <name evidence="2" type="ordered locus">Deipe_1690</name>
</gene>
<reference evidence="3" key="1">
    <citation type="submission" date="2012-03" db="EMBL/GenBank/DDBJ databases">
        <title>Complete sequence of chromosome of Deinococcus peraridilitoris DSM 19664.</title>
        <authorList>
            <person name="Lucas S."/>
            <person name="Copeland A."/>
            <person name="Lapidus A."/>
            <person name="Glavina del Rio T."/>
            <person name="Dalin E."/>
            <person name="Tice H."/>
            <person name="Bruce D."/>
            <person name="Goodwin L."/>
            <person name="Pitluck S."/>
            <person name="Peters L."/>
            <person name="Mikhailova N."/>
            <person name="Lu M."/>
            <person name="Kyrpides N."/>
            <person name="Mavromatis K."/>
            <person name="Ivanova N."/>
            <person name="Brettin T."/>
            <person name="Detter J.C."/>
            <person name="Han C."/>
            <person name="Larimer F."/>
            <person name="Land M."/>
            <person name="Hauser L."/>
            <person name="Markowitz V."/>
            <person name="Cheng J.-F."/>
            <person name="Hugenholtz P."/>
            <person name="Woyke T."/>
            <person name="Wu D."/>
            <person name="Pukall R."/>
            <person name="Steenblock K."/>
            <person name="Brambilla E."/>
            <person name="Klenk H.-P."/>
            <person name="Eisen J.A."/>
        </authorList>
    </citation>
    <scope>NUCLEOTIDE SEQUENCE [LARGE SCALE GENOMIC DNA]</scope>
    <source>
        <strain evidence="3">DSM 19664 / LMG 22246 / CIP 109416 / KR-200</strain>
    </source>
</reference>
<name>L0A225_DEIPD</name>
<feature type="transmembrane region" description="Helical" evidence="1">
    <location>
        <begin position="123"/>
        <end position="146"/>
    </location>
</feature>
<evidence type="ECO:0000313" key="2">
    <source>
        <dbReference type="EMBL" id="AFZ67217.1"/>
    </source>
</evidence>
<keyword evidence="1" id="KW-0812">Transmembrane</keyword>
<keyword evidence="1" id="KW-0472">Membrane</keyword>
<dbReference type="eggNOG" id="ENOG50347JR">
    <property type="taxonomic scope" value="Bacteria"/>
</dbReference>
<feature type="transmembrane region" description="Helical" evidence="1">
    <location>
        <begin position="92"/>
        <end position="111"/>
    </location>
</feature>
<feature type="transmembrane region" description="Helical" evidence="1">
    <location>
        <begin position="61"/>
        <end position="80"/>
    </location>
</feature>
<dbReference type="PATRIC" id="fig|937777.3.peg.1691"/>